<keyword evidence="1" id="KW-0560">Oxidoreductase</keyword>
<dbReference type="AlphaFoldDB" id="A0A7C5LAK3"/>
<comment type="caution">
    <text evidence="3">The sequence shown here is derived from an EMBL/GenBank/DDBJ whole genome shotgun (WGS) entry which is preliminary data.</text>
</comment>
<dbReference type="GO" id="GO:0030976">
    <property type="term" value="F:thiamine pyrophosphate binding"/>
    <property type="evidence" value="ECO:0007669"/>
    <property type="project" value="InterPro"/>
</dbReference>
<dbReference type="InterPro" id="IPR051479">
    <property type="entry name" value="PorB-like"/>
</dbReference>
<organism evidence="3">
    <name type="scientific">Caldiarchaeum subterraneum</name>
    <dbReference type="NCBI Taxonomy" id="311458"/>
    <lineage>
        <taxon>Archaea</taxon>
        <taxon>Nitrososphaerota</taxon>
        <taxon>Candidatus Caldarchaeales</taxon>
        <taxon>Candidatus Caldarchaeaceae</taxon>
        <taxon>Candidatus Caldarchaeum</taxon>
    </lineage>
</organism>
<dbReference type="GO" id="GO:0016491">
    <property type="term" value="F:oxidoreductase activity"/>
    <property type="evidence" value="ECO:0007669"/>
    <property type="project" value="UniProtKB-KW"/>
</dbReference>
<sequence length="303" mass="33241">MSEPTSFKTLKDTPRNDFLTPGSPLCAGCGGQLLLRLALKVLGPKTIVVSVPGCLALLELYPYVSIKNPMLFAPFGAGPAAAQGLVDGILARVEKGKRNDPDAKILLLTGDGAAYDIGLQATSGAIHRGLDFYYLVYDNEAYGNTGFQFSSATLPYSWTSTTPAGNAAIKKDLFEIWRAHRPPYLATVAASRPVDLLRKFEKAMNIKGPKLFIGLGVCPTGWGSDPSLMIKLDKLAVETGLFPLKEAVDGAVKHTYIPRSRKPVEEYLKLQKRFEHLFKPVKRDDVIQQIQREVDSYWANVKQ</sequence>
<accession>A0A7C5LAK3</accession>
<dbReference type="GO" id="GO:0006082">
    <property type="term" value="P:organic acid metabolic process"/>
    <property type="evidence" value="ECO:0007669"/>
    <property type="project" value="UniProtKB-ARBA"/>
</dbReference>
<dbReference type="PANTHER" id="PTHR42897">
    <property type="entry name" value="PYRUVATE SYNTHASE SUBUNIT PORB"/>
    <property type="match status" value="1"/>
</dbReference>
<gene>
    <name evidence="3" type="ORF">ENM11_07190</name>
</gene>
<feature type="domain" description="Thiamine pyrophosphate enzyme TPP-binding" evidence="2">
    <location>
        <begin position="68"/>
        <end position="211"/>
    </location>
</feature>
<reference evidence="3" key="1">
    <citation type="journal article" date="2020" name="mSystems">
        <title>Genome- and Community-Level Interaction Insights into Carbon Utilization and Element Cycling Functions of Hydrothermarchaeota in Hydrothermal Sediment.</title>
        <authorList>
            <person name="Zhou Z."/>
            <person name="Liu Y."/>
            <person name="Xu W."/>
            <person name="Pan J."/>
            <person name="Luo Z.H."/>
            <person name="Li M."/>
        </authorList>
    </citation>
    <scope>NUCLEOTIDE SEQUENCE [LARGE SCALE GENOMIC DNA]</scope>
    <source>
        <strain evidence="3">SpSt-1056</strain>
    </source>
</reference>
<name>A0A7C5LAK3_CALS0</name>
<dbReference type="EMBL" id="DRWN01000059">
    <property type="protein sequence ID" value="HHK68918.1"/>
    <property type="molecule type" value="Genomic_DNA"/>
</dbReference>
<dbReference type="InterPro" id="IPR029061">
    <property type="entry name" value="THDP-binding"/>
</dbReference>
<evidence type="ECO:0000256" key="1">
    <source>
        <dbReference type="ARBA" id="ARBA00023002"/>
    </source>
</evidence>
<dbReference type="SUPFAM" id="SSF52518">
    <property type="entry name" value="Thiamin diphosphate-binding fold (THDP-binding)"/>
    <property type="match status" value="1"/>
</dbReference>
<dbReference type="Gene3D" id="3.40.50.970">
    <property type="match status" value="1"/>
</dbReference>
<dbReference type="GO" id="GO:0044272">
    <property type="term" value="P:sulfur compound biosynthetic process"/>
    <property type="evidence" value="ECO:0007669"/>
    <property type="project" value="UniProtKB-ARBA"/>
</dbReference>
<evidence type="ECO:0000313" key="3">
    <source>
        <dbReference type="EMBL" id="HHK68918.1"/>
    </source>
</evidence>
<dbReference type="PANTHER" id="PTHR42897:SF2">
    <property type="entry name" value="PYRUVATE SYNTHASE SUBUNIT PORB"/>
    <property type="match status" value="1"/>
</dbReference>
<evidence type="ECO:0000259" key="2">
    <source>
        <dbReference type="Pfam" id="PF02775"/>
    </source>
</evidence>
<keyword evidence="3" id="KW-0670">Pyruvate</keyword>
<dbReference type="InterPro" id="IPR011766">
    <property type="entry name" value="TPP_enzyme_TPP-bd"/>
</dbReference>
<dbReference type="Pfam" id="PF02775">
    <property type="entry name" value="TPP_enzyme_C"/>
    <property type="match status" value="1"/>
</dbReference>
<proteinExistence type="predicted"/>
<protein>
    <submittedName>
        <fullName evidence="3">Pyruvate synthase</fullName>
    </submittedName>
</protein>